<proteinExistence type="predicted"/>
<gene>
    <name evidence="2" type="ORF">EV684_10479</name>
</gene>
<name>A0A4R2M7T9_RUBGE</name>
<feature type="compositionally biased region" description="Basic and acidic residues" evidence="1">
    <location>
        <begin position="1"/>
        <end position="11"/>
    </location>
</feature>
<comment type="caution">
    <text evidence="2">The sequence shown here is derived from an EMBL/GenBank/DDBJ whole genome shotgun (WGS) entry which is preliminary data.</text>
</comment>
<evidence type="ECO:0000256" key="1">
    <source>
        <dbReference type="SAM" id="MobiDB-lite"/>
    </source>
</evidence>
<evidence type="ECO:0008006" key="4">
    <source>
        <dbReference type="Google" id="ProtNLM"/>
    </source>
</evidence>
<dbReference type="AlphaFoldDB" id="A0A4R2M7T9"/>
<sequence length="51" mass="5780">MRAEAHRHEKMTVCAPAAPNPRRHMDIEHINSIGTLLADLSARTEQLRGYL</sequence>
<feature type="region of interest" description="Disordered" evidence="1">
    <location>
        <begin position="1"/>
        <end position="21"/>
    </location>
</feature>
<dbReference type="Proteomes" id="UP000295106">
    <property type="component" value="Unassembled WGS sequence"/>
</dbReference>
<protein>
    <recommendedName>
        <fullName evidence="4">Peptide chain release factor 2</fullName>
    </recommendedName>
</protein>
<accession>A0A4R2M7T9</accession>
<evidence type="ECO:0000313" key="2">
    <source>
        <dbReference type="EMBL" id="TCP03359.1"/>
    </source>
</evidence>
<evidence type="ECO:0000313" key="3">
    <source>
        <dbReference type="Proteomes" id="UP000295106"/>
    </source>
</evidence>
<reference evidence="2 3" key="1">
    <citation type="submission" date="2019-03" db="EMBL/GenBank/DDBJ databases">
        <title>Genomic Encyclopedia of Type Strains, Phase IV (KMG-IV): sequencing the most valuable type-strain genomes for metagenomic binning, comparative biology and taxonomic classification.</title>
        <authorList>
            <person name="Goeker M."/>
        </authorList>
    </citation>
    <scope>NUCLEOTIDE SEQUENCE [LARGE SCALE GENOMIC DNA]</scope>
    <source>
        <strain evidence="2 3">DSM 1709</strain>
    </source>
</reference>
<organism evidence="2 3">
    <name type="scientific">Rubrivivax gelatinosus</name>
    <name type="common">Rhodocyclus gelatinosus</name>
    <name type="synonym">Rhodopseudomonas gelatinosa</name>
    <dbReference type="NCBI Taxonomy" id="28068"/>
    <lineage>
        <taxon>Bacteria</taxon>
        <taxon>Pseudomonadati</taxon>
        <taxon>Pseudomonadota</taxon>
        <taxon>Betaproteobacteria</taxon>
        <taxon>Burkholderiales</taxon>
        <taxon>Sphaerotilaceae</taxon>
        <taxon>Rubrivivax</taxon>
    </lineage>
</organism>
<dbReference type="EMBL" id="SLXD01000004">
    <property type="protein sequence ID" value="TCP03359.1"/>
    <property type="molecule type" value="Genomic_DNA"/>
</dbReference>